<feature type="compositionally biased region" description="Low complexity" evidence="1">
    <location>
        <begin position="301"/>
        <end position="310"/>
    </location>
</feature>
<feature type="compositionally biased region" description="Low complexity" evidence="1">
    <location>
        <begin position="216"/>
        <end position="230"/>
    </location>
</feature>
<name>A0ABP1CH50_9APHY</name>
<dbReference type="EMBL" id="OZ037944">
    <property type="protein sequence ID" value="CAL1694009.1"/>
    <property type="molecule type" value="Genomic_DNA"/>
</dbReference>
<evidence type="ECO:0000313" key="3">
    <source>
        <dbReference type="Proteomes" id="UP001497453"/>
    </source>
</evidence>
<keyword evidence="3" id="KW-1185">Reference proteome</keyword>
<sequence>MSFQHFRVPIAPHEDYHPGQDPGSLQSDHLSQAPSAASVGQLEQDHNGSYQYDLASNEKAPYGCGDVEDGYTLLFPSMSAFQEWKEKEEEEKMIEFVKGDTHTSRAKPPRFKTHTKLVCARHSRSGRKKYVKKYPDRVRKVPSRKLEGQGCAASISYKTYWHAEEIRVCYIPEHSHPIGLENFPFTKRGRKAQAEQQPRRRVRTTNASTAVPPAVESEQSQSPTSPSSSPGMNVMGGSSSMLVRSSVDVRQPIPPQLPSSSHSSHSSSSTHTSPRSVVPVSASGPVPSPIVTSVPEPLPHSIPQIQSQSSTYPNQVPQQHILPPGIDSLQERWNRMETLFQHARHTARSFNFTPASVAMLELVLCRMYEEAPSPAHSQQMAVVPFNGMNGVSSATSMNAMNSVNGAAPMHTAPHTNGSIRT</sequence>
<feature type="region of interest" description="Disordered" evidence="1">
    <location>
        <begin position="8"/>
        <end position="42"/>
    </location>
</feature>
<proteinExistence type="predicted"/>
<feature type="compositionally biased region" description="Polar residues" evidence="1">
    <location>
        <begin position="23"/>
        <end position="35"/>
    </location>
</feature>
<evidence type="ECO:0000313" key="2">
    <source>
        <dbReference type="EMBL" id="CAL1694009.1"/>
    </source>
</evidence>
<feature type="region of interest" description="Disordered" evidence="1">
    <location>
        <begin position="251"/>
        <end position="319"/>
    </location>
</feature>
<reference evidence="3" key="1">
    <citation type="submission" date="2024-04" db="EMBL/GenBank/DDBJ databases">
        <authorList>
            <person name="Shaw F."/>
            <person name="Minotto A."/>
        </authorList>
    </citation>
    <scope>NUCLEOTIDE SEQUENCE [LARGE SCALE GENOMIC DNA]</scope>
</reference>
<organism evidence="2 3">
    <name type="scientific">Somion occarium</name>
    <dbReference type="NCBI Taxonomy" id="3059160"/>
    <lineage>
        <taxon>Eukaryota</taxon>
        <taxon>Fungi</taxon>
        <taxon>Dikarya</taxon>
        <taxon>Basidiomycota</taxon>
        <taxon>Agaricomycotina</taxon>
        <taxon>Agaricomycetes</taxon>
        <taxon>Polyporales</taxon>
        <taxon>Cerrenaceae</taxon>
        <taxon>Somion</taxon>
    </lineage>
</organism>
<dbReference type="Proteomes" id="UP001497453">
    <property type="component" value="Chromosome 1"/>
</dbReference>
<accession>A0ABP1CH50</accession>
<gene>
    <name evidence="2" type="ORF">GFSPODELE1_LOCUS103</name>
</gene>
<evidence type="ECO:0000256" key="1">
    <source>
        <dbReference type="SAM" id="MobiDB-lite"/>
    </source>
</evidence>
<protein>
    <submittedName>
        <fullName evidence="2">Uncharacterized protein</fullName>
    </submittedName>
</protein>
<feature type="region of interest" description="Disordered" evidence="1">
    <location>
        <begin position="180"/>
        <end position="239"/>
    </location>
</feature>
<feature type="compositionally biased region" description="Low complexity" evidence="1">
    <location>
        <begin position="258"/>
        <end position="291"/>
    </location>
</feature>